<protein>
    <recommendedName>
        <fullName evidence="6">3-hydroxy-3-methylglutaryl coenzyme A reductase</fullName>
        <shortName evidence="6">HMG-CoA reductase</shortName>
        <ecNumber evidence="6">1.1.1.34</ecNumber>
    </recommendedName>
</protein>
<evidence type="ECO:0000313" key="11">
    <source>
        <dbReference type="Proteomes" id="UP000332933"/>
    </source>
</evidence>
<evidence type="ECO:0000256" key="8">
    <source>
        <dbReference type="SAM" id="SignalP"/>
    </source>
</evidence>
<sequence length="598" mass="64194">MMLIALAALVVSSESVRSVLEGTFAWWVQLLVDNTQEFFWGLLLLTGFCLLSYIMEPEKSKRTRSTASDKPRWEVFRATNYIVSAMFVVSLSLLVSHQNRNVEPQLITPTPQNPMIFYAASCGCILSLTYFFAFFAVGFASIQVNEESSEDEKEDEKKSEKAPKSCQPPIAKTKKPLLVLDADDAAILHQLTTMDATTGRPLMALHELEKKLGDYERAVKLRRQYFEQQSELDFSHLPVHGYDYGKIYGSNCEVVVGYVPMPVGLAGPIKVNGDMVYLPMATTEGCLIASTNRGCKVLSMGAGVDSIVLADSITRAPCVRFARAVEAAALKAYLDDKANFASLAAAFDSTTRYGRMTGVKTLQSGRNCYIRIACNAGNAMGMNMVSKGTLAVLSLLKDRFPAMELVAISGNVCTDKKSAAINWIDGRGKSVVADAVVKADVVSTVLKTSVDALVDLNIQKNLVGSAMAGSLGGFNAHAANILTAIFLATGQDPAQNVESSSCMTLMEKTADGDLYMSVTMPSIEVGTVGGGTHLAPQQSCLGLMGCAPTQTQPEGSESGARRLACAIAAGVMAGELSLLAALATNELVKSHMDLNRKK</sequence>
<dbReference type="AlphaFoldDB" id="A0A485LIK6"/>
<evidence type="ECO:0000256" key="2">
    <source>
        <dbReference type="ARBA" id="ARBA00007661"/>
    </source>
</evidence>
<evidence type="ECO:0000256" key="3">
    <source>
        <dbReference type="ARBA" id="ARBA00022857"/>
    </source>
</evidence>
<reference evidence="9" key="2">
    <citation type="submission" date="2019-06" db="EMBL/GenBank/DDBJ databases">
        <title>Genomics analysis of Aphanomyces spp. identifies a new class of oomycete effector associated with host adaptation.</title>
        <authorList>
            <person name="Gaulin E."/>
        </authorList>
    </citation>
    <scope>NUCLEOTIDE SEQUENCE</scope>
    <source>
        <strain evidence="9">CBS 578.67</strain>
    </source>
</reference>
<organism evidence="10 11">
    <name type="scientific">Aphanomyces stellatus</name>
    <dbReference type="NCBI Taxonomy" id="120398"/>
    <lineage>
        <taxon>Eukaryota</taxon>
        <taxon>Sar</taxon>
        <taxon>Stramenopiles</taxon>
        <taxon>Oomycota</taxon>
        <taxon>Saprolegniomycetes</taxon>
        <taxon>Saprolegniales</taxon>
        <taxon>Verrucalvaceae</taxon>
        <taxon>Aphanomyces</taxon>
    </lineage>
</organism>
<evidence type="ECO:0000256" key="1">
    <source>
        <dbReference type="ARBA" id="ARBA00004370"/>
    </source>
</evidence>
<evidence type="ECO:0000256" key="5">
    <source>
        <dbReference type="ARBA" id="ARBA00023136"/>
    </source>
</evidence>
<dbReference type="EC" id="1.1.1.34" evidence="6"/>
<comment type="pathway">
    <text evidence="6">Metabolic intermediate biosynthesis; (R)-mevalonate biosynthesis; (R)-mevalonate from acetyl-CoA: step 3/3.</text>
</comment>
<evidence type="ECO:0000256" key="6">
    <source>
        <dbReference type="RuleBase" id="RU361219"/>
    </source>
</evidence>
<dbReference type="GO" id="GO:0005789">
    <property type="term" value="C:endoplasmic reticulum membrane"/>
    <property type="evidence" value="ECO:0007669"/>
    <property type="project" value="UniProtKB-SubCell"/>
</dbReference>
<dbReference type="InterPro" id="IPR023282">
    <property type="entry name" value="HMG_CoA_Rdtase_N"/>
</dbReference>
<dbReference type="PROSITE" id="PS00318">
    <property type="entry name" value="HMG_COA_REDUCTASE_2"/>
    <property type="match status" value="1"/>
</dbReference>
<dbReference type="GO" id="GO:0005778">
    <property type="term" value="C:peroxisomal membrane"/>
    <property type="evidence" value="ECO:0007669"/>
    <property type="project" value="TreeGrafter"/>
</dbReference>
<evidence type="ECO:0000313" key="10">
    <source>
        <dbReference type="EMBL" id="VFT98501.1"/>
    </source>
</evidence>
<dbReference type="FunFam" id="3.30.70.420:FF:000001">
    <property type="entry name" value="3-hydroxy-3-methylglutaryl coenzyme A reductase"/>
    <property type="match status" value="1"/>
</dbReference>
<name>A0A485LIK6_9STRA</name>
<feature type="transmembrane region" description="Helical" evidence="6">
    <location>
        <begin position="39"/>
        <end position="55"/>
    </location>
</feature>
<dbReference type="OrthoDB" id="310654at2759"/>
<dbReference type="PRINTS" id="PR00071">
    <property type="entry name" value="HMGCOARDTASE"/>
</dbReference>
<dbReference type="GO" id="GO:0008299">
    <property type="term" value="P:isoprenoid biosynthetic process"/>
    <property type="evidence" value="ECO:0007669"/>
    <property type="project" value="InterPro"/>
</dbReference>
<keyword evidence="5 6" id="KW-0472">Membrane</keyword>
<dbReference type="Proteomes" id="UP000332933">
    <property type="component" value="Unassembled WGS sequence"/>
</dbReference>
<feature type="region of interest" description="Disordered" evidence="7">
    <location>
        <begin position="149"/>
        <end position="169"/>
    </location>
</feature>
<gene>
    <name evidence="10" type="primary">Aste57867_21832</name>
    <name evidence="9" type="ORF">As57867_021763</name>
    <name evidence="10" type="ORF">ASTE57867_21832</name>
</gene>
<dbReference type="PROSITE" id="PS01192">
    <property type="entry name" value="HMG_COA_REDUCTASE_3"/>
    <property type="match status" value="1"/>
</dbReference>
<dbReference type="UniPathway" id="UPA00058">
    <property type="reaction ID" value="UER00103"/>
</dbReference>
<keyword evidence="6" id="KW-0812">Transmembrane</keyword>
<keyword evidence="11" id="KW-1185">Reference proteome</keyword>
<dbReference type="Pfam" id="PF00368">
    <property type="entry name" value="HMG-CoA_red"/>
    <property type="match status" value="1"/>
</dbReference>
<keyword evidence="6" id="KW-0256">Endoplasmic reticulum</keyword>
<keyword evidence="6" id="KW-1133">Transmembrane helix</keyword>
<evidence type="ECO:0000313" key="9">
    <source>
        <dbReference type="EMBL" id="KAF0686330.1"/>
    </source>
</evidence>
<reference evidence="10 11" key="1">
    <citation type="submission" date="2019-03" db="EMBL/GenBank/DDBJ databases">
        <authorList>
            <person name="Gaulin E."/>
            <person name="Dumas B."/>
        </authorList>
    </citation>
    <scope>NUCLEOTIDE SEQUENCE [LARGE SCALE GENOMIC DNA]</scope>
    <source>
        <strain evidence="10">CBS 568.67</strain>
    </source>
</reference>
<dbReference type="PROSITE" id="PS50065">
    <property type="entry name" value="HMG_COA_REDUCTASE_4"/>
    <property type="match status" value="1"/>
</dbReference>
<evidence type="ECO:0000256" key="7">
    <source>
        <dbReference type="SAM" id="MobiDB-lite"/>
    </source>
</evidence>
<keyword evidence="8" id="KW-0732">Signal</keyword>
<dbReference type="EMBL" id="VJMH01007008">
    <property type="protein sequence ID" value="KAF0686330.1"/>
    <property type="molecule type" value="Genomic_DNA"/>
</dbReference>
<dbReference type="GO" id="GO:0004420">
    <property type="term" value="F:hydroxymethylglutaryl-CoA reductase (NADPH) activity"/>
    <property type="evidence" value="ECO:0007669"/>
    <property type="project" value="UniProtKB-EC"/>
</dbReference>
<comment type="similarity">
    <text evidence="2 6">Belongs to the HMG-CoA reductase family.</text>
</comment>
<dbReference type="SUPFAM" id="SSF56542">
    <property type="entry name" value="Substrate-binding domain of HMG-CoA reductase"/>
    <property type="match status" value="1"/>
</dbReference>
<accession>A0A485LIK6</accession>
<dbReference type="PANTHER" id="PTHR10572">
    <property type="entry name" value="3-HYDROXY-3-METHYLGLUTARYL-COENZYME A REDUCTASE"/>
    <property type="match status" value="1"/>
</dbReference>
<evidence type="ECO:0000256" key="4">
    <source>
        <dbReference type="ARBA" id="ARBA00023002"/>
    </source>
</evidence>
<dbReference type="Gene3D" id="1.10.3270.10">
    <property type="entry name" value="HMGR, N-terminal domain"/>
    <property type="match status" value="1"/>
</dbReference>
<dbReference type="InterPro" id="IPR023074">
    <property type="entry name" value="HMG_CoA_Rdtase_cat_sf"/>
</dbReference>
<proteinExistence type="inferred from homology"/>
<feature type="transmembrane region" description="Helical" evidence="6">
    <location>
        <begin position="75"/>
        <end position="95"/>
    </location>
</feature>
<dbReference type="GO" id="GO:0015936">
    <property type="term" value="P:coenzyme A metabolic process"/>
    <property type="evidence" value="ECO:0007669"/>
    <property type="project" value="InterPro"/>
</dbReference>
<keyword evidence="3 6" id="KW-0521">NADP</keyword>
<dbReference type="PANTHER" id="PTHR10572:SF24">
    <property type="entry name" value="3-HYDROXY-3-METHYLGLUTARYL-COENZYME A REDUCTASE"/>
    <property type="match status" value="1"/>
</dbReference>
<feature type="chain" id="PRO_5033437635" description="3-hydroxy-3-methylglutaryl coenzyme A reductase" evidence="8">
    <location>
        <begin position="19"/>
        <end position="598"/>
    </location>
</feature>
<dbReference type="GO" id="GO:0016126">
    <property type="term" value="P:sterol biosynthetic process"/>
    <property type="evidence" value="ECO:0007669"/>
    <property type="project" value="TreeGrafter"/>
</dbReference>
<dbReference type="FunFam" id="3.90.770.10:FF:000001">
    <property type="entry name" value="3-hydroxy-3-methylglutaryl coenzyme A reductase"/>
    <property type="match status" value="1"/>
</dbReference>
<dbReference type="InterPro" id="IPR004554">
    <property type="entry name" value="HMG_CoA_Rdtase_eu_arc"/>
</dbReference>
<dbReference type="EMBL" id="CAADRA010007034">
    <property type="protein sequence ID" value="VFT98501.1"/>
    <property type="molecule type" value="Genomic_DNA"/>
</dbReference>
<dbReference type="CDD" id="cd00643">
    <property type="entry name" value="HMG-CoA_reductase_classI"/>
    <property type="match status" value="1"/>
</dbReference>
<feature type="signal peptide" evidence="8">
    <location>
        <begin position="1"/>
        <end position="18"/>
    </location>
</feature>
<dbReference type="SUPFAM" id="SSF55035">
    <property type="entry name" value="NAD-binding domain of HMG-CoA reductase"/>
    <property type="match status" value="1"/>
</dbReference>
<dbReference type="NCBIfam" id="TIGR00533">
    <property type="entry name" value="HMG_CoA_R_NADP"/>
    <property type="match status" value="1"/>
</dbReference>
<dbReference type="Gene3D" id="3.90.770.10">
    <property type="entry name" value="3-hydroxy-3-methylglutaryl-coenzyme A Reductase, Chain A, domain 2"/>
    <property type="match status" value="1"/>
</dbReference>
<feature type="transmembrane region" description="Helical" evidence="6">
    <location>
        <begin position="115"/>
        <end position="140"/>
    </location>
</feature>
<dbReference type="InterPro" id="IPR009023">
    <property type="entry name" value="HMG_CoA_Rdtase_NAD(P)-bd_sf"/>
</dbReference>
<dbReference type="InterPro" id="IPR009029">
    <property type="entry name" value="HMG_CoA_Rdtase_sub-bd_dom_sf"/>
</dbReference>
<dbReference type="InterPro" id="IPR023076">
    <property type="entry name" value="HMG_CoA_Rdtase_CS"/>
</dbReference>
<keyword evidence="4 6" id="KW-0560">Oxidoreductase</keyword>
<dbReference type="Gene3D" id="3.30.70.420">
    <property type="entry name" value="Hydroxymethylglutaryl-CoA reductase, class I/II, NAD/NADP-binding domain"/>
    <property type="match status" value="1"/>
</dbReference>
<comment type="subcellular location">
    <subcellularLocation>
        <location evidence="6">Endoplasmic reticulum membrane</location>
        <topology evidence="6">Multi-pass membrane protein</topology>
    </subcellularLocation>
    <subcellularLocation>
        <location evidence="1">Membrane</location>
    </subcellularLocation>
</comment>
<dbReference type="InterPro" id="IPR002202">
    <property type="entry name" value="HMG_CoA_Rdtase"/>
</dbReference>
<comment type="catalytic activity">
    <reaction evidence="6">
        <text>(R)-mevalonate + 2 NADP(+) + CoA = (3S)-3-hydroxy-3-methylglutaryl-CoA + 2 NADPH + 2 H(+)</text>
        <dbReference type="Rhea" id="RHEA:15989"/>
        <dbReference type="ChEBI" id="CHEBI:15378"/>
        <dbReference type="ChEBI" id="CHEBI:36464"/>
        <dbReference type="ChEBI" id="CHEBI:43074"/>
        <dbReference type="ChEBI" id="CHEBI:57287"/>
        <dbReference type="ChEBI" id="CHEBI:57783"/>
        <dbReference type="ChEBI" id="CHEBI:58349"/>
        <dbReference type="EC" id="1.1.1.34"/>
    </reaction>
</comment>